<proteinExistence type="inferred from homology"/>
<dbReference type="Gene3D" id="1.10.940.10">
    <property type="entry name" value="NusB-like"/>
    <property type="match status" value="1"/>
</dbReference>
<dbReference type="InterPro" id="IPR006027">
    <property type="entry name" value="NusB_RsmB_TIM44"/>
</dbReference>
<keyword evidence="8" id="KW-1185">Reference proteome</keyword>
<dbReference type="RefSeq" id="WP_200804799.1">
    <property type="nucleotide sequence ID" value="NZ_FUWY01000006.1"/>
</dbReference>
<evidence type="ECO:0000259" key="6">
    <source>
        <dbReference type="Pfam" id="PF01029"/>
    </source>
</evidence>
<evidence type="ECO:0000256" key="4">
    <source>
        <dbReference type="ARBA" id="ARBA00023015"/>
    </source>
</evidence>
<evidence type="ECO:0000256" key="2">
    <source>
        <dbReference type="ARBA" id="ARBA00022814"/>
    </source>
</evidence>
<dbReference type="PANTHER" id="PTHR11078:SF3">
    <property type="entry name" value="ANTITERMINATION NUSB DOMAIN-CONTAINING PROTEIN"/>
    <property type="match status" value="1"/>
</dbReference>
<evidence type="ECO:0000313" key="8">
    <source>
        <dbReference type="Proteomes" id="UP000243297"/>
    </source>
</evidence>
<keyword evidence="2" id="KW-0889">Transcription antitermination</keyword>
<dbReference type="SUPFAM" id="SSF48013">
    <property type="entry name" value="NusB-like"/>
    <property type="match status" value="1"/>
</dbReference>
<dbReference type="GO" id="GO:0003723">
    <property type="term" value="F:RNA binding"/>
    <property type="evidence" value="ECO:0007669"/>
    <property type="project" value="UniProtKB-KW"/>
</dbReference>
<dbReference type="Proteomes" id="UP000243297">
    <property type="component" value="Unassembled WGS sequence"/>
</dbReference>
<dbReference type="GO" id="GO:0031564">
    <property type="term" value="P:transcription antitermination"/>
    <property type="evidence" value="ECO:0007669"/>
    <property type="project" value="UniProtKB-KW"/>
</dbReference>
<keyword evidence="4" id="KW-0805">Transcription regulation</keyword>
<dbReference type="PANTHER" id="PTHR11078">
    <property type="entry name" value="N UTILIZATION SUBSTANCE PROTEIN B-RELATED"/>
    <property type="match status" value="1"/>
</dbReference>
<keyword evidence="3" id="KW-0694">RNA-binding</keyword>
<organism evidence="7 8">
    <name type="scientific">Anaerorhabdus furcosa</name>
    <dbReference type="NCBI Taxonomy" id="118967"/>
    <lineage>
        <taxon>Bacteria</taxon>
        <taxon>Bacillati</taxon>
        <taxon>Bacillota</taxon>
        <taxon>Erysipelotrichia</taxon>
        <taxon>Erysipelotrichales</taxon>
        <taxon>Erysipelotrichaceae</taxon>
        <taxon>Anaerorhabdus</taxon>
    </lineage>
</organism>
<dbReference type="Pfam" id="PF01029">
    <property type="entry name" value="NusB"/>
    <property type="match status" value="1"/>
</dbReference>
<dbReference type="STRING" id="118967.SAMN02745191_1991"/>
<accession>A0A1T4PF89</accession>
<dbReference type="InterPro" id="IPR035926">
    <property type="entry name" value="NusB-like_sf"/>
</dbReference>
<sequence>MDRHIEREKSMICLYQGLLTNRDLSGIVEDIYLVPLKEVSDFSKTLIFNSYENRERYIGYINNVLDEWTFDRLGFIEQAILLMACTEFDNKIAETPVIINEAILLAKKYGDDNAYKLINGVLDRL</sequence>
<feature type="domain" description="NusB/RsmB/TIM44" evidence="6">
    <location>
        <begin position="37"/>
        <end position="124"/>
    </location>
</feature>
<comment type="similarity">
    <text evidence="1">Belongs to the NusB family.</text>
</comment>
<dbReference type="AlphaFoldDB" id="A0A1T4PF89"/>
<reference evidence="8" key="1">
    <citation type="submission" date="2017-02" db="EMBL/GenBank/DDBJ databases">
        <authorList>
            <person name="Varghese N."/>
            <person name="Submissions S."/>
        </authorList>
    </citation>
    <scope>NUCLEOTIDE SEQUENCE [LARGE SCALE GENOMIC DNA]</scope>
    <source>
        <strain evidence="8">ATCC 25662</strain>
    </source>
</reference>
<dbReference type="InterPro" id="IPR011605">
    <property type="entry name" value="NusB_fam"/>
</dbReference>
<protein>
    <submittedName>
        <fullName evidence="7">NusB antitermination factor</fullName>
    </submittedName>
</protein>
<evidence type="ECO:0000256" key="1">
    <source>
        <dbReference type="ARBA" id="ARBA00005952"/>
    </source>
</evidence>
<keyword evidence="5" id="KW-0804">Transcription</keyword>
<evidence type="ECO:0000256" key="3">
    <source>
        <dbReference type="ARBA" id="ARBA00022884"/>
    </source>
</evidence>
<gene>
    <name evidence="7" type="ORF">SAMN02745191_1991</name>
</gene>
<name>A0A1T4PF89_9FIRM</name>
<evidence type="ECO:0000313" key="7">
    <source>
        <dbReference type="EMBL" id="SJZ90243.1"/>
    </source>
</evidence>
<dbReference type="EMBL" id="FUWY01000006">
    <property type="protein sequence ID" value="SJZ90243.1"/>
    <property type="molecule type" value="Genomic_DNA"/>
</dbReference>
<evidence type="ECO:0000256" key="5">
    <source>
        <dbReference type="ARBA" id="ARBA00023163"/>
    </source>
</evidence>
<dbReference type="GO" id="GO:0006353">
    <property type="term" value="P:DNA-templated transcription termination"/>
    <property type="evidence" value="ECO:0007669"/>
    <property type="project" value="InterPro"/>
</dbReference>
<dbReference type="GO" id="GO:0005829">
    <property type="term" value="C:cytosol"/>
    <property type="evidence" value="ECO:0007669"/>
    <property type="project" value="TreeGrafter"/>
</dbReference>